<evidence type="ECO:0000313" key="2">
    <source>
        <dbReference type="EMBL" id="GGZ90261.1"/>
    </source>
</evidence>
<sequence>MKLTFTIALLTLVGTCATPKYDTKIKNLKDSILLVDSTLVMKYANTITKEELKNHLFEFASDKYSGRQVGEKGQKLASAFLKNYYQNQEIASPFGGDNYYQMIPNKFLSKDVKDSENVLAYIEGSEKPEETIIISSHLDHLGINDNGEIYNGADDDGSGTVALMEMAQAFNQAKQDGYGPKRSILFLHLTGEEIGTKGSQFYVEHPILPLKNTLVDLNIDMIGRVDDIHENDENYIYIIGADRLSKELHYLSQKVNNKLIHINLDYRYNAKNDSNHFYERSDHFNFAKKDIPVIFYFSGVHDDYHKASDTPDKINYSMLEKRTQLIFATAWQIANQEHRLVVDKYNELLK</sequence>
<proteinExistence type="predicted"/>
<protein>
    <submittedName>
        <fullName evidence="2">Peptidase M28</fullName>
    </submittedName>
</protein>
<dbReference type="EMBL" id="BMWZ01000008">
    <property type="protein sequence ID" value="GGZ90261.1"/>
    <property type="molecule type" value="Genomic_DNA"/>
</dbReference>
<dbReference type="GO" id="GO:0006508">
    <property type="term" value="P:proteolysis"/>
    <property type="evidence" value="ECO:0007669"/>
    <property type="project" value="InterPro"/>
</dbReference>
<gene>
    <name evidence="2" type="ORF">GCM10007028_30690</name>
</gene>
<dbReference type="Pfam" id="PF04389">
    <property type="entry name" value="Peptidase_M28"/>
    <property type="match status" value="1"/>
</dbReference>
<reference evidence="2" key="1">
    <citation type="journal article" date="2014" name="Int. J. Syst. Evol. Microbiol.">
        <title>Complete genome sequence of Corynebacterium casei LMG S-19264T (=DSM 44701T), isolated from a smear-ripened cheese.</title>
        <authorList>
            <consortium name="US DOE Joint Genome Institute (JGI-PGF)"/>
            <person name="Walter F."/>
            <person name="Albersmeier A."/>
            <person name="Kalinowski J."/>
            <person name="Ruckert C."/>
        </authorList>
    </citation>
    <scope>NUCLEOTIDE SEQUENCE</scope>
    <source>
        <strain evidence="2">KCTC 12710</strain>
    </source>
</reference>
<dbReference type="InterPro" id="IPR018247">
    <property type="entry name" value="EF_Hand_1_Ca_BS"/>
</dbReference>
<dbReference type="PANTHER" id="PTHR12147:SF26">
    <property type="entry name" value="PEPTIDASE M28 DOMAIN-CONTAINING PROTEIN"/>
    <property type="match status" value="1"/>
</dbReference>
<dbReference type="GO" id="GO:0008235">
    <property type="term" value="F:metalloexopeptidase activity"/>
    <property type="evidence" value="ECO:0007669"/>
    <property type="project" value="InterPro"/>
</dbReference>
<name>A0A918VDT7_9FLAO</name>
<dbReference type="RefSeq" id="WP_189362301.1">
    <property type="nucleotide sequence ID" value="NZ_BMWZ01000008.1"/>
</dbReference>
<dbReference type="Proteomes" id="UP000636004">
    <property type="component" value="Unassembled WGS sequence"/>
</dbReference>
<dbReference type="PROSITE" id="PS00018">
    <property type="entry name" value="EF_HAND_1"/>
    <property type="match status" value="1"/>
</dbReference>
<dbReference type="InterPro" id="IPR045175">
    <property type="entry name" value="M28_fam"/>
</dbReference>
<dbReference type="SUPFAM" id="SSF53187">
    <property type="entry name" value="Zn-dependent exopeptidases"/>
    <property type="match status" value="1"/>
</dbReference>
<evidence type="ECO:0000313" key="3">
    <source>
        <dbReference type="Proteomes" id="UP000636004"/>
    </source>
</evidence>
<accession>A0A918VDT7</accession>
<dbReference type="Gene3D" id="3.40.630.10">
    <property type="entry name" value="Zn peptidases"/>
    <property type="match status" value="1"/>
</dbReference>
<dbReference type="AlphaFoldDB" id="A0A918VDT7"/>
<reference evidence="2" key="2">
    <citation type="submission" date="2020-09" db="EMBL/GenBank/DDBJ databases">
        <authorList>
            <person name="Sun Q."/>
            <person name="Kim S."/>
        </authorList>
    </citation>
    <scope>NUCLEOTIDE SEQUENCE</scope>
    <source>
        <strain evidence="2">KCTC 12710</strain>
    </source>
</reference>
<evidence type="ECO:0000259" key="1">
    <source>
        <dbReference type="Pfam" id="PF04389"/>
    </source>
</evidence>
<comment type="caution">
    <text evidence="2">The sequence shown here is derived from an EMBL/GenBank/DDBJ whole genome shotgun (WGS) entry which is preliminary data.</text>
</comment>
<dbReference type="InterPro" id="IPR007484">
    <property type="entry name" value="Peptidase_M28"/>
</dbReference>
<dbReference type="PANTHER" id="PTHR12147">
    <property type="entry name" value="METALLOPEPTIDASE M28 FAMILY MEMBER"/>
    <property type="match status" value="1"/>
</dbReference>
<organism evidence="2 3">
    <name type="scientific">Algibacter mikhailovii</name>
    <dbReference type="NCBI Taxonomy" id="425498"/>
    <lineage>
        <taxon>Bacteria</taxon>
        <taxon>Pseudomonadati</taxon>
        <taxon>Bacteroidota</taxon>
        <taxon>Flavobacteriia</taxon>
        <taxon>Flavobacteriales</taxon>
        <taxon>Flavobacteriaceae</taxon>
        <taxon>Algibacter</taxon>
    </lineage>
</organism>
<feature type="domain" description="Peptidase M28" evidence="1">
    <location>
        <begin position="117"/>
        <end position="328"/>
    </location>
</feature>
<keyword evidence="3" id="KW-1185">Reference proteome</keyword>